<proteinExistence type="inferred from homology"/>
<dbReference type="GO" id="GO:0006402">
    <property type="term" value="P:mRNA catabolic process"/>
    <property type="evidence" value="ECO:0007669"/>
    <property type="project" value="InterPro"/>
</dbReference>
<dbReference type="GeneID" id="103705814"/>
<dbReference type="PANTHER" id="PTHR31447:SF0">
    <property type="entry name" value="HYDROXYPROLINE-RICH GLYCOPROTEIN FAMILY PROTEIN"/>
    <property type="match status" value="1"/>
</dbReference>
<comment type="similarity">
    <text evidence="1">Belongs to the alkB family.</text>
</comment>
<dbReference type="PANTHER" id="PTHR31447">
    <property type="entry name" value="HYDROXYPROLINE-RICH GLYCOPROTEIN FAMILY PROTEIN-RELATED"/>
    <property type="match status" value="1"/>
</dbReference>
<reference evidence="4" key="2">
    <citation type="submission" date="2025-08" db="UniProtKB">
        <authorList>
            <consortium name="RefSeq"/>
        </authorList>
    </citation>
    <scope>IDENTIFICATION</scope>
    <source>
        <tissue evidence="4">Young leaves</tissue>
    </source>
</reference>
<evidence type="ECO:0000256" key="1">
    <source>
        <dbReference type="ARBA" id="ARBA00007879"/>
    </source>
</evidence>
<keyword evidence="3" id="KW-1185">Reference proteome</keyword>
<dbReference type="OrthoDB" id="1916097at2759"/>
<dbReference type="GO" id="GO:0003729">
    <property type="term" value="F:mRNA binding"/>
    <property type="evidence" value="ECO:0007669"/>
    <property type="project" value="InterPro"/>
</dbReference>
<evidence type="ECO:0000313" key="3">
    <source>
        <dbReference type="Proteomes" id="UP000228380"/>
    </source>
</evidence>
<evidence type="ECO:0000256" key="2">
    <source>
        <dbReference type="SAM" id="MobiDB-lite"/>
    </source>
</evidence>
<feature type="compositionally biased region" description="Polar residues" evidence="2">
    <location>
        <begin position="646"/>
        <end position="657"/>
    </location>
</feature>
<dbReference type="KEGG" id="pda:103705814"/>
<protein>
    <submittedName>
        <fullName evidence="4">RNA demethylase ALKBH10B-like</fullName>
    </submittedName>
</protein>
<evidence type="ECO:0000313" key="4">
    <source>
        <dbReference type="RefSeq" id="XP_008787901.2"/>
    </source>
</evidence>
<sequence length="709" mass="76854">MSVPSGNALVPERMHFAGGGGGGVGSGGEVQRQWFLDERDGFISWLRGEFAAANSIIDLLIQHLRAIGEPGEYDHVAGCIHQRRSLWQPVLHFQQYFPVAEVIFALQQVAWRRQQQRHFFGPKERDGRKPGFGYRHVHRFEGARENHSSPASVSIGMDAAETEKVEDNLHKGEYLMPKDEAPVLESKDSSDVVEKQGVGDLSTLKGNCSLKEGENPVGTECSELEPAVTDVSTNLIGTSNDFVPHHGGDITTNEDGKQKFIPVPKDFVANEISDGKVVNVVEGLKLYEEILYSSEITRLVSLTNDLRSAGCRGEFQGRTMVMSKRPMRGHGREMIQLGLPITEGHPEDENTAGTCKERKVEGIPSLVRNVFDHLVQLQIIPVKPDFCTIDFFDEGDHLHPHTWPPWYGRPLCSLFLTECDIVFGRAIRGDHRGGDYRGSLKLSLAKGSLLVVQGKSADLAKRAIPSIRKQRIFLTFGKSRPKKAFPSEGLRHSSSTIPPPSPWGSSSIRPQNVAHHSSGPKHYGVVPAPGVLPAPPTCPQHLPPPDGIHQQVLIAPSPVAPAAMPYPAPVPVTPSSAVWTVAAPARHPAPQLPVPGTGVFLPPPGSGHSPTLQQPPVAPPSTETSFRPDTAALPENESDGLEKPNCINNASPNTLPKNSVDETGPKLDCNGNSSGDPVVGGRTVTRKEDQQNVCAKKKVVNKPAGNATK</sequence>
<dbReference type="RefSeq" id="XP_008787901.2">
    <property type="nucleotide sequence ID" value="XM_008789679.3"/>
</dbReference>
<dbReference type="AlphaFoldDB" id="A0A8B7BY83"/>
<name>A0A8B7BY83_PHODC</name>
<dbReference type="GO" id="GO:0032451">
    <property type="term" value="F:demethylase activity"/>
    <property type="evidence" value="ECO:0007669"/>
    <property type="project" value="InterPro"/>
</dbReference>
<dbReference type="Proteomes" id="UP000228380">
    <property type="component" value="Chromosome 15"/>
</dbReference>
<reference evidence="3" key="1">
    <citation type="journal article" date="2019" name="Nat. Commun.">
        <title>Genome-wide association mapping of date palm fruit traits.</title>
        <authorList>
            <person name="Hazzouri K.M."/>
            <person name="Gros-Balthazard M."/>
            <person name="Flowers J.M."/>
            <person name="Copetti D."/>
            <person name="Lemansour A."/>
            <person name="Lebrun M."/>
            <person name="Masmoudi K."/>
            <person name="Ferrand S."/>
            <person name="Dhar M.I."/>
            <person name="Fresquez Z.A."/>
            <person name="Rosas U."/>
            <person name="Zhang J."/>
            <person name="Talag J."/>
            <person name="Lee S."/>
            <person name="Kudrna D."/>
            <person name="Powell R.F."/>
            <person name="Leitch I.J."/>
            <person name="Krueger R.R."/>
            <person name="Wing R.A."/>
            <person name="Amiri K.M.A."/>
            <person name="Purugganan M.D."/>
        </authorList>
    </citation>
    <scope>NUCLEOTIDE SEQUENCE [LARGE SCALE GENOMIC DNA]</scope>
    <source>
        <strain evidence="3">cv. Khalas</strain>
    </source>
</reference>
<feature type="region of interest" description="Disordered" evidence="2">
    <location>
        <begin position="482"/>
        <end position="528"/>
    </location>
</feature>
<feature type="region of interest" description="Disordered" evidence="2">
    <location>
        <begin position="595"/>
        <end position="709"/>
    </location>
</feature>
<accession>A0A8B7BY83</accession>
<gene>
    <name evidence="4" type="primary">LOC103705814</name>
</gene>
<organism evidence="3 4">
    <name type="scientific">Phoenix dactylifera</name>
    <name type="common">Date palm</name>
    <dbReference type="NCBI Taxonomy" id="42345"/>
    <lineage>
        <taxon>Eukaryota</taxon>
        <taxon>Viridiplantae</taxon>
        <taxon>Streptophyta</taxon>
        <taxon>Embryophyta</taxon>
        <taxon>Tracheophyta</taxon>
        <taxon>Spermatophyta</taxon>
        <taxon>Magnoliopsida</taxon>
        <taxon>Liliopsida</taxon>
        <taxon>Arecaceae</taxon>
        <taxon>Coryphoideae</taxon>
        <taxon>Phoeniceae</taxon>
        <taxon>Phoenix</taxon>
    </lineage>
</organism>
<dbReference type="InterPro" id="IPR044842">
    <property type="entry name" value="ALKBH9B/ALKBH10B-like"/>
</dbReference>
<dbReference type="Gene3D" id="2.60.120.590">
    <property type="entry name" value="Alpha-ketoglutarate-dependent dioxygenase AlkB-like"/>
    <property type="match status" value="1"/>
</dbReference>
<dbReference type="InterPro" id="IPR037151">
    <property type="entry name" value="AlkB-like_sf"/>
</dbReference>
<dbReference type="SUPFAM" id="SSF51197">
    <property type="entry name" value="Clavaminate synthase-like"/>
    <property type="match status" value="1"/>
</dbReference>